<dbReference type="Proteomes" id="UP001336015">
    <property type="component" value="Unassembled WGS sequence"/>
</dbReference>
<gene>
    <name evidence="2" type="ORF">LLW09_13670</name>
</gene>
<protein>
    <recommendedName>
        <fullName evidence="4">Lipoprotein</fullName>
    </recommendedName>
</protein>
<organism evidence="2 3">
    <name type="scientific">Pseudomonas paracarnis</name>
    <dbReference type="NCBI Taxonomy" id="2750625"/>
    <lineage>
        <taxon>Bacteria</taxon>
        <taxon>Pseudomonadati</taxon>
        <taxon>Pseudomonadota</taxon>
        <taxon>Gammaproteobacteria</taxon>
        <taxon>Pseudomonadales</taxon>
        <taxon>Pseudomonadaceae</taxon>
        <taxon>Pseudomonas</taxon>
    </lineage>
</organism>
<sequence>MNVWFARLGSTNCKIIDRKKPMLGKVSSTHLVWAAVALCATLLSGCATSRYDGKHAPDPSKAIIVGSIGESYLTQPHGLVVEIDQQGAPGTALRLTTLGNEDDQPSLHLLGHYFMYEVPPGEYEYTQWHYVYYAGKSMPRPVPAVFSVKAGETLYIGDLRADALRFCLSNVNNAEDTVQALKRKYPMLKDRNIVNLTPKSGFAPWPSSDATDFGKGLCTI</sequence>
<evidence type="ECO:0000313" key="3">
    <source>
        <dbReference type="Proteomes" id="UP001336015"/>
    </source>
</evidence>
<name>A0ABU6BTE9_9PSED</name>
<evidence type="ECO:0000313" key="2">
    <source>
        <dbReference type="EMBL" id="MEB3783605.1"/>
    </source>
</evidence>
<proteinExistence type="predicted"/>
<feature type="coiled-coil region" evidence="1">
    <location>
        <begin position="164"/>
        <end position="191"/>
    </location>
</feature>
<reference evidence="2 3" key="1">
    <citation type="journal article" date="2023" name="Int J Dairy Technol">
        <title>Genome based analysis of Pseudomonas paracarnis RQ057, a strain responsible for blue discoloration spoilage in processed cheese.</title>
        <authorList>
            <person name="Rodrigues Rd.S."/>
            <person name="Machado S.G."/>
            <person name="de Carvalho A.F."/>
            <person name="Nero L.A."/>
        </authorList>
    </citation>
    <scope>NUCLEOTIDE SEQUENCE [LARGE SCALE GENOMIC DNA]</scope>
    <source>
        <strain evidence="2 3">RQ057</strain>
    </source>
</reference>
<comment type="caution">
    <text evidence="2">The sequence shown here is derived from an EMBL/GenBank/DDBJ whole genome shotgun (WGS) entry which is preliminary data.</text>
</comment>
<evidence type="ECO:0000256" key="1">
    <source>
        <dbReference type="SAM" id="Coils"/>
    </source>
</evidence>
<keyword evidence="3" id="KW-1185">Reference proteome</keyword>
<accession>A0ABU6BTE9</accession>
<dbReference type="RefSeq" id="WP_230957571.1">
    <property type="nucleotide sequence ID" value="NZ_CAJFCM010000001.1"/>
</dbReference>
<keyword evidence="1" id="KW-0175">Coiled coil</keyword>
<dbReference type="EMBL" id="JAJGWQ010000007">
    <property type="protein sequence ID" value="MEB3783605.1"/>
    <property type="molecule type" value="Genomic_DNA"/>
</dbReference>
<evidence type="ECO:0008006" key="4">
    <source>
        <dbReference type="Google" id="ProtNLM"/>
    </source>
</evidence>